<reference evidence="9" key="1">
    <citation type="submission" date="2020-02" db="EMBL/GenBank/DDBJ databases">
        <title>Draft genome sequence of Candidatus Afipia apatlaquensis IBT-C3, a potential strain for decolorization of textile dyes.</title>
        <authorList>
            <person name="Sanchez-Reyes A."/>
            <person name="Breton-Deval L."/>
            <person name="Mangelson H."/>
            <person name="Sanchez-Flores A."/>
        </authorList>
    </citation>
    <scope>NUCLEOTIDE SEQUENCE [LARGE SCALE GENOMIC DNA]</scope>
    <source>
        <strain evidence="9">IBT-C3</strain>
    </source>
</reference>
<dbReference type="InterPro" id="IPR005490">
    <property type="entry name" value="LD_TPept_cat_dom"/>
</dbReference>
<dbReference type="GO" id="GO:0009252">
    <property type="term" value="P:peptidoglycan biosynthetic process"/>
    <property type="evidence" value="ECO:0007669"/>
    <property type="project" value="UniProtKB-UniPathway"/>
</dbReference>
<dbReference type="PANTHER" id="PTHR36699">
    <property type="entry name" value="LD-TRANSPEPTIDASE"/>
    <property type="match status" value="1"/>
</dbReference>
<evidence type="ECO:0000256" key="7">
    <source>
        <dbReference type="PROSITE-ProRule" id="PRU01373"/>
    </source>
</evidence>
<comment type="caution">
    <text evidence="9">The sequence shown here is derived from an EMBL/GenBank/DDBJ whole genome shotgun (WGS) entry which is preliminary data.</text>
</comment>
<keyword evidence="10" id="KW-1185">Reference proteome</keyword>
<dbReference type="Pfam" id="PF03734">
    <property type="entry name" value="YkuD"/>
    <property type="match status" value="1"/>
</dbReference>
<dbReference type="AlphaFoldDB" id="A0A7C9REY5"/>
<dbReference type="Proteomes" id="UP000480266">
    <property type="component" value="Unassembled WGS sequence"/>
</dbReference>
<dbReference type="GO" id="GO:0071555">
    <property type="term" value="P:cell wall organization"/>
    <property type="evidence" value="ECO:0007669"/>
    <property type="project" value="UniProtKB-UniRule"/>
</dbReference>
<evidence type="ECO:0000256" key="5">
    <source>
        <dbReference type="ARBA" id="ARBA00022984"/>
    </source>
</evidence>
<evidence type="ECO:0000256" key="1">
    <source>
        <dbReference type="ARBA" id="ARBA00004752"/>
    </source>
</evidence>
<evidence type="ECO:0000313" key="10">
    <source>
        <dbReference type="Proteomes" id="UP000480266"/>
    </source>
</evidence>
<feature type="non-terminal residue" evidence="9">
    <location>
        <position position="1"/>
    </location>
</feature>
<evidence type="ECO:0000259" key="8">
    <source>
        <dbReference type="PROSITE" id="PS52029"/>
    </source>
</evidence>
<gene>
    <name evidence="9" type="ORF">G4V63_07910</name>
</gene>
<dbReference type="GO" id="GO:0004180">
    <property type="term" value="F:carboxypeptidase activity"/>
    <property type="evidence" value="ECO:0007669"/>
    <property type="project" value="UniProtKB-ARBA"/>
</dbReference>
<evidence type="ECO:0000256" key="2">
    <source>
        <dbReference type="ARBA" id="ARBA00005992"/>
    </source>
</evidence>
<feature type="active site" description="Proton donor/acceptor" evidence="7">
    <location>
        <position position="110"/>
    </location>
</feature>
<dbReference type="CDD" id="cd16913">
    <property type="entry name" value="YkuD_like"/>
    <property type="match status" value="1"/>
</dbReference>
<comment type="pathway">
    <text evidence="1 7">Cell wall biogenesis; peptidoglycan biosynthesis.</text>
</comment>
<dbReference type="UniPathway" id="UPA00219"/>
<sequence length="296" mass="33134">FSLLSDMQAKGMTSSAPILVRIFKQENELEVWKRESSGRYALLKTYGICRWSGQLGPKNREGDRQAPEGFYLVTPKQMNPRSELFLSFDLGFPNEVDRAHGRSGRHLMVHGECTSSGCYAMTNDGMAEIYALAREAFAGGQKAIQVQALPFRMTAENLAKYRADPNFAFWKNLKEGSDHFEVVRHEPRVDACGGNYVFNASAPRGPLRASRPCPELVYEPETAALVEEKQRNDTQQVAQLVRAGTGAFKRVYLDGDMHKSYRRLLDAAPSSYASFNVAEVSRLEALKGEPLEMPIQ</sequence>
<protein>
    <submittedName>
        <fullName evidence="9">Murein L,D-transpeptidase</fullName>
    </submittedName>
</protein>
<comment type="similarity">
    <text evidence="2">Belongs to the YkuD family.</text>
</comment>
<dbReference type="PANTHER" id="PTHR36699:SF1">
    <property type="entry name" value="L,D-TRANSPEPTIDASE YAFK-RELATED"/>
    <property type="match status" value="1"/>
</dbReference>
<feature type="domain" description="L,D-TPase catalytic" evidence="8">
    <location>
        <begin position="18"/>
        <end position="149"/>
    </location>
</feature>
<dbReference type="PROSITE" id="PS52029">
    <property type="entry name" value="LD_TPASE"/>
    <property type="match status" value="1"/>
</dbReference>
<keyword evidence="5 7" id="KW-0573">Peptidoglycan synthesis</keyword>
<keyword evidence="3" id="KW-0808">Transferase</keyword>
<dbReference type="GO" id="GO:0008360">
    <property type="term" value="P:regulation of cell shape"/>
    <property type="evidence" value="ECO:0007669"/>
    <property type="project" value="UniProtKB-UniRule"/>
</dbReference>
<organism evidence="9 10">
    <name type="scientific">Candidatus Afipia apatlaquensis</name>
    <dbReference type="NCBI Taxonomy" id="2712852"/>
    <lineage>
        <taxon>Bacteria</taxon>
        <taxon>Pseudomonadati</taxon>
        <taxon>Pseudomonadota</taxon>
        <taxon>Alphaproteobacteria</taxon>
        <taxon>Hyphomicrobiales</taxon>
        <taxon>Nitrobacteraceae</taxon>
        <taxon>Afipia</taxon>
    </lineage>
</organism>
<dbReference type="SUPFAM" id="SSF141523">
    <property type="entry name" value="L,D-transpeptidase catalytic domain-like"/>
    <property type="match status" value="1"/>
</dbReference>
<dbReference type="InterPro" id="IPR038063">
    <property type="entry name" value="Transpep_catalytic_dom"/>
</dbReference>
<keyword evidence="6 7" id="KW-0961">Cell wall biogenesis/degradation</keyword>
<feature type="active site" description="Nucleophile" evidence="7">
    <location>
        <position position="118"/>
    </location>
</feature>
<accession>A0A7C9REY5</accession>
<proteinExistence type="inferred from homology"/>
<evidence type="ECO:0000313" key="9">
    <source>
        <dbReference type="EMBL" id="NGX95141.1"/>
    </source>
</evidence>
<dbReference type="EMBL" id="JAAMRR010000412">
    <property type="protein sequence ID" value="NGX95141.1"/>
    <property type="molecule type" value="Genomic_DNA"/>
</dbReference>
<evidence type="ECO:0000256" key="4">
    <source>
        <dbReference type="ARBA" id="ARBA00022960"/>
    </source>
</evidence>
<name>A0A7C9REY5_9BRAD</name>
<evidence type="ECO:0000256" key="3">
    <source>
        <dbReference type="ARBA" id="ARBA00022679"/>
    </source>
</evidence>
<dbReference type="GO" id="GO:0016740">
    <property type="term" value="F:transferase activity"/>
    <property type="evidence" value="ECO:0007669"/>
    <property type="project" value="UniProtKB-KW"/>
</dbReference>
<keyword evidence="4 7" id="KW-0133">Cell shape</keyword>
<evidence type="ECO:0000256" key="6">
    <source>
        <dbReference type="ARBA" id="ARBA00023316"/>
    </source>
</evidence>